<dbReference type="GO" id="GO:0000287">
    <property type="term" value="F:magnesium ion binding"/>
    <property type="evidence" value="ECO:0007669"/>
    <property type="project" value="TreeGrafter"/>
</dbReference>
<dbReference type="NCBIfam" id="TIGR01484">
    <property type="entry name" value="HAD-SF-IIB"/>
    <property type="match status" value="1"/>
</dbReference>
<dbReference type="SFLD" id="SFLDS00003">
    <property type="entry name" value="Haloacid_Dehalogenase"/>
    <property type="match status" value="1"/>
</dbReference>
<dbReference type="Pfam" id="PF08282">
    <property type="entry name" value="Hydrolase_3"/>
    <property type="match status" value="1"/>
</dbReference>
<reference evidence="1 2" key="1">
    <citation type="journal article" date="2019" name="Gut">
        <title>Antibiotics-induced monodominance of a novel gut bacterial order.</title>
        <authorList>
            <person name="Hildebrand F."/>
            <person name="Moitinho-Silva L."/>
            <person name="Blasche S."/>
            <person name="Jahn M.T."/>
            <person name="Gossmann T.I."/>
            <person name="Heuerta-Cepas J."/>
            <person name="Hercog R."/>
            <person name="Luetge M."/>
            <person name="Bahram M."/>
            <person name="Pryszlak A."/>
            <person name="Alves R.J."/>
            <person name="Waszak S.M."/>
            <person name="Zhu A."/>
            <person name="Ye L."/>
            <person name="Costea P.I."/>
            <person name="Aalvink S."/>
            <person name="Belzer C."/>
            <person name="Forslund S.K."/>
            <person name="Sunagawa S."/>
            <person name="Hentschel U."/>
            <person name="Merten C."/>
            <person name="Patil K.R."/>
            <person name="Benes V."/>
            <person name="Bork P."/>
        </authorList>
    </citation>
    <scope>NUCLEOTIDE SEQUENCE [LARGE SCALE GENOMIC DNA]</scope>
    <source>
        <strain evidence="1 2">HDS1380</strain>
    </source>
</reference>
<dbReference type="GO" id="GO:0005829">
    <property type="term" value="C:cytosol"/>
    <property type="evidence" value="ECO:0007669"/>
    <property type="project" value="TreeGrafter"/>
</dbReference>
<dbReference type="Proteomes" id="UP000291269">
    <property type="component" value="Unassembled WGS sequence"/>
</dbReference>
<name>A0A4Q2KDK5_9FIRM</name>
<proteinExistence type="predicted"/>
<gene>
    <name evidence="1" type="ORF">ESZ91_06710</name>
</gene>
<organism evidence="1 2">
    <name type="scientific">Candidatus Borkfalkia ceftriaxoniphila</name>
    <dbReference type="NCBI Taxonomy" id="2508949"/>
    <lineage>
        <taxon>Bacteria</taxon>
        <taxon>Bacillati</taxon>
        <taxon>Bacillota</taxon>
        <taxon>Clostridia</taxon>
        <taxon>Christensenellales</taxon>
        <taxon>Christensenellaceae</taxon>
        <taxon>Candidatus Borkfalkia</taxon>
    </lineage>
</organism>
<dbReference type="InterPro" id="IPR023214">
    <property type="entry name" value="HAD_sf"/>
</dbReference>
<dbReference type="SFLD" id="SFLDG01140">
    <property type="entry name" value="C2.B:_Phosphomannomutase_and_P"/>
    <property type="match status" value="1"/>
</dbReference>
<dbReference type="PANTHER" id="PTHR10000:SF8">
    <property type="entry name" value="HAD SUPERFAMILY HYDROLASE-LIKE, TYPE 3"/>
    <property type="match status" value="1"/>
</dbReference>
<dbReference type="Gene3D" id="3.40.50.1000">
    <property type="entry name" value="HAD superfamily/HAD-like"/>
    <property type="match status" value="1"/>
</dbReference>
<dbReference type="PROSITE" id="PS01228">
    <property type="entry name" value="COF_1"/>
    <property type="match status" value="1"/>
</dbReference>
<dbReference type="AlphaFoldDB" id="A0A4Q2KDK5"/>
<dbReference type="Gene3D" id="3.30.1240.10">
    <property type="match status" value="1"/>
</dbReference>
<evidence type="ECO:0000313" key="2">
    <source>
        <dbReference type="Proteomes" id="UP000291269"/>
    </source>
</evidence>
<dbReference type="EMBL" id="SDOZ01000002">
    <property type="protein sequence ID" value="RXZ62077.1"/>
    <property type="molecule type" value="Genomic_DNA"/>
</dbReference>
<comment type="caution">
    <text evidence="1">The sequence shown here is derived from an EMBL/GenBank/DDBJ whole genome shotgun (WGS) entry which is preliminary data.</text>
</comment>
<dbReference type="OrthoDB" id="9814970at2"/>
<sequence>MIRLAVSDLDGTLLTPERRLPENTFEIIRKLKEKGIVFGAASGRQLQNLIDFFAPVADDIVIIAENGGLGWMRGELLFCNAVPPEKVEKTLQAVHGSEGLFPLLCAPDCAYYEDLKQPFESYVNASYTHTAQADLRTVAKSVPICKIAVYDALGAEKNGIRVLPELLPDLRVIQSGMDWLDVSEKSVNKGAALSVVLKKLGISPDECMAFGDHMNDFEMLQACGHPRVPENAFYKMKEAFPHTIPSNKDYGVVRTLESLL</sequence>
<dbReference type="InterPro" id="IPR036412">
    <property type="entry name" value="HAD-like_sf"/>
</dbReference>
<dbReference type="SUPFAM" id="SSF56784">
    <property type="entry name" value="HAD-like"/>
    <property type="match status" value="1"/>
</dbReference>
<accession>A0A4Q2KDK5</accession>
<protein>
    <submittedName>
        <fullName evidence="1">HAD family phosphatase</fullName>
    </submittedName>
</protein>
<dbReference type="GO" id="GO:0016791">
    <property type="term" value="F:phosphatase activity"/>
    <property type="evidence" value="ECO:0007669"/>
    <property type="project" value="TreeGrafter"/>
</dbReference>
<dbReference type="RefSeq" id="WP_129225414.1">
    <property type="nucleotide sequence ID" value="NZ_SDOZ01000002.1"/>
</dbReference>
<keyword evidence="2" id="KW-1185">Reference proteome</keyword>
<dbReference type="InterPro" id="IPR006379">
    <property type="entry name" value="HAD-SF_hydro_IIB"/>
</dbReference>
<evidence type="ECO:0000313" key="1">
    <source>
        <dbReference type="EMBL" id="RXZ62077.1"/>
    </source>
</evidence>
<dbReference type="PANTHER" id="PTHR10000">
    <property type="entry name" value="PHOSPHOSERINE PHOSPHATASE"/>
    <property type="match status" value="1"/>
</dbReference>